<accession>A0ABY7DJE5</accession>
<dbReference type="Proteomes" id="UP001164746">
    <property type="component" value="Chromosome 3"/>
</dbReference>
<proteinExistence type="predicted"/>
<evidence type="ECO:0000313" key="2">
    <source>
        <dbReference type="EMBL" id="WAQ97814.1"/>
    </source>
</evidence>
<evidence type="ECO:0000313" key="3">
    <source>
        <dbReference type="Proteomes" id="UP001164746"/>
    </source>
</evidence>
<reference evidence="2" key="1">
    <citation type="submission" date="2022-11" db="EMBL/GenBank/DDBJ databases">
        <title>Centuries of genome instability and evolution in soft-shell clam transmissible cancer (bioRxiv).</title>
        <authorList>
            <person name="Hart S.F.M."/>
            <person name="Yonemitsu M.A."/>
            <person name="Giersch R.M."/>
            <person name="Beal B.F."/>
            <person name="Arriagada G."/>
            <person name="Davis B.W."/>
            <person name="Ostrander E.A."/>
            <person name="Goff S.P."/>
            <person name="Metzger M.J."/>
        </authorList>
    </citation>
    <scope>NUCLEOTIDE SEQUENCE</scope>
    <source>
        <strain evidence="2">MELC-2E11</strain>
        <tissue evidence="2">Siphon/mantle</tissue>
    </source>
</reference>
<feature type="region of interest" description="Disordered" evidence="1">
    <location>
        <begin position="120"/>
        <end position="166"/>
    </location>
</feature>
<dbReference type="EMBL" id="CP111014">
    <property type="protein sequence ID" value="WAQ97814.1"/>
    <property type="molecule type" value="Genomic_DNA"/>
</dbReference>
<gene>
    <name evidence="2" type="ORF">MAR_022187</name>
</gene>
<name>A0ABY7DJE5_MYAAR</name>
<evidence type="ECO:0000256" key="1">
    <source>
        <dbReference type="SAM" id="MobiDB-lite"/>
    </source>
</evidence>
<keyword evidence="3" id="KW-1185">Reference proteome</keyword>
<protein>
    <submittedName>
        <fullName evidence="2">Uncharacterized protein</fullName>
    </submittedName>
</protein>
<organism evidence="2 3">
    <name type="scientific">Mya arenaria</name>
    <name type="common">Soft-shell clam</name>
    <dbReference type="NCBI Taxonomy" id="6604"/>
    <lineage>
        <taxon>Eukaryota</taxon>
        <taxon>Metazoa</taxon>
        <taxon>Spiralia</taxon>
        <taxon>Lophotrochozoa</taxon>
        <taxon>Mollusca</taxon>
        <taxon>Bivalvia</taxon>
        <taxon>Autobranchia</taxon>
        <taxon>Heteroconchia</taxon>
        <taxon>Euheterodonta</taxon>
        <taxon>Imparidentia</taxon>
        <taxon>Neoheterodontei</taxon>
        <taxon>Myida</taxon>
        <taxon>Myoidea</taxon>
        <taxon>Myidae</taxon>
        <taxon>Mya</taxon>
    </lineage>
</organism>
<feature type="region of interest" description="Disordered" evidence="1">
    <location>
        <begin position="1"/>
        <end position="23"/>
    </location>
</feature>
<sequence length="322" mass="36205">MQEGVDRWTATPRSTTPGRPLSVRTSFRPAIHDLSEQAARNSTGPPDDGILSVVSTCTPRVARSADSHGFPDKFQSPTPLLGQFSPEEAIRASPTSKLCFKSHNTEYLEDLHRQRVLVSAHHRRKLHSRLRRSRSTPVGGGRSGSQSRAVASDLSRHSSDDDSDKLDFTITNGQRLDEEEFKERINYRLINRTKPKVAYSHATLMPNGAPLSQVNGYQQTLVQNFPQYSQKYCSWLTRGFKVQSFHTNNRAVPDYNHARPPPPLVQYINRTKTVSATSRWPNRQSRAAGSINVVGFNKPQHQTLEFPGGRKVVVHTGEYRKP</sequence>
<feature type="compositionally biased region" description="Basic residues" evidence="1">
    <location>
        <begin position="120"/>
        <end position="134"/>
    </location>
</feature>